<reference evidence="9" key="1">
    <citation type="submission" date="2016-10" db="EMBL/GenBank/DDBJ databases">
        <authorList>
            <person name="Varghese N."/>
            <person name="Submissions S."/>
        </authorList>
    </citation>
    <scope>NUCLEOTIDE SEQUENCE [LARGE SCALE GENOMIC DNA]</scope>
    <source>
        <strain evidence="9">DSM 22082</strain>
    </source>
</reference>
<dbReference type="PANTHER" id="PTHR11709:SF394">
    <property type="entry name" value="FI03373P-RELATED"/>
    <property type="match status" value="1"/>
</dbReference>
<dbReference type="Pfam" id="PF07732">
    <property type="entry name" value="Cu-oxidase_3"/>
    <property type="match status" value="1"/>
</dbReference>
<keyword evidence="9" id="KW-0132">Cell division</keyword>
<evidence type="ECO:0000313" key="9">
    <source>
        <dbReference type="EMBL" id="SDS18118.1"/>
    </source>
</evidence>
<feature type="domain" description="Plastocyanin-like" evidence="8">
    <location>
        <begin position="70"/>
        <end position="176"/>
    </location>
</feature>
<dbReference type="GO" id="GO:0051301">
    <property type="term" value="P:cell division"/>
    <property type="evidence" value="ECO:0007669"/>
    <property type="project" value="UniProtKB-KW"/>
</dbReference>
<accession>A0A1H1Q3P0</accession>
<evidence type="ECO:0000256" key="4">
    <source>
        <dbReference type="SAM" id="MobiDB-lite"/>
    </source>
</evidence>
<dbReference type="InterPro" id="IPR008972">
    <property type="entry name" value="Cupredoxin"/>
</dbReference>
<dbReference type="InterPro" id="IPR011707">
    <property type="entry name" value="Cu-oxidase-like_N"/>
</dbReference>
<evidence type="ECO:0000256" key="3">
    <source>
        <dbReference type="ARBA" id="ARBA00023008"/>
    </source>
</evidence>
<sequence>MHSNLNRRQILSVGALTLTAAGLAGCTSTTNKTTSFVKPGSAAVTATEAKRRRTGTVVQRALTAEPVTLDFGGKTAKTWAYRGASATKPLRGKVGDTLKVALTNDLPDPTSVHWHGLALRNDMDGVPNLTQEPVQPGASFAYEFTLPEPGTFWFHPHVGAQLDRGLYAPLIIDDPKEKADYDREWVIVLDDWLDGVTATPDKVLKELSQGMMDHGGTGHGGMDMGPMRMGNTLMGATSPLLGGDAGDVYYPLYLINGKPANDPQTFTAKSGERIRLRIINAGGDTAFRFGVAEHPLTITHSDGFPIEPFEAESVVLGMGERYDAVITAGDGAFAVVAEGLGKQDQALAVLRTGSGSSPAKDAKLPQTKSPATASDMKTAGAVRLPKRAVDRTVALELSGGMEKYDWAINGKRMDMEQPMRDALGIVEGERVALEFRNSTTMWHPMHLHGHTYQLPGGGPRKDTSIVLPGKTLRVEFDADNPGRWLTHCHNVYHGEAGMMTTIAYQEN</sequence>
<feature type="region of interest" description="Disordered" evidence="4">
    <location>
        <begin position="353"/>
        <end position="377"/>
    </location>
</feature>
<evidence type="ECO:0000259" key="6">
    <source>
        <dbReference type="Pfam" id="PF00394"/>
    </source>
</evidence>
<keyword evidence="3" id="KW-0186">Copper</keyword>
<dbReference type="GO" id="GO:0016491">
    <property type="term" value="F:oxidoreductase activity"/>
    <property type="evidence" value="ECO:0007669"/>
    <property type="project" value="UniProtKB-KW"/>
</dbReference>
<keyword evidence="10" id="KW-1185">Reference proteome</keyword>
<dbReference type="CDD" id="cd13861">
    <property type="entry name" value="CuRO_1_CumA_like"/>
    <property type="match status" value="1"/>
</dbReference>
<dbReference type="AlphaFoldDB" id="A0A1H1Q3P0"/>
<dbReference type="InterPro" id="IPR001117">
    <property type="entry name" value="Cu-oxidase_2nd"/>
</dbReference>
<feature type="domain" description="Plastocyanin-like" evidence="7">
    <location>
        <begin position="393"/>
        <end position="505"/>
    </location>
</feature>
<keyword evidence="9" id="KW-0131">Cell cycle</keyword>
<dbReference type="CDD" id="cd13896">
    <property type="entry name" value="CuRO_3_CopA"/>
    <property type="match status" value="1"/>
</dbReference>
<dbReference type="PANTHER" id="PTHR11709">
    <property type="entry name" value="MULTI-COPPER OXIDASE"/>
    <property type="match status" value="1"/>
</dbReference>
<dbReference type="GO" id="GO:0005507">
    <property type="term" value="F:copper ion binding"/>
    <property type="evidence" value="ECO:0007669"/>
    <property type="project" value="InterPro"/>
</dbReference>
<proteinExistence type="predicted"/>
<feature type="chain" id="PRO_5039508282" evidence="5">
    <location>
        <begin position="25"/>
        <end position="507"/>
    </location>
</feature>
<feature type="signal peptide" evidence="5">
    <location>
        <begin position="1"/>
        <end position="24"/>
    </location>
</feature>
<dbReference type="CDD" id="cd13870">
    <property type="entry name" value="CuRO_2_CopA_like_1"/>
    <property type="match status" value="1"/>
</dbReference>
<dbReference type="EMBL" id="LT629739">
    <property type="protein sequence ID" value="SDS18118.1"/>
    <property type="molecule type" value="Genomic_DNA"/>
</dbReference>
<dbReference type="InterPro" id="IPR034279">
    <property type="entry name" value="CuRO_3_CopA"/>
</dbReference>
<evidence type="ECO:0000313" key="10">
    <source>
        <dbReference type="Proteomes" id="UP000199700"/>
    </source>
</evidence>
<dbReference type="InterPro" id="IPR011706">
    <property type="entry name" value="Cu-oxidase_C"/>
</dbReference>
<gene>
    <name evidence="9" type="ORF">SAMN04489751_1420</name>
</gene>
<keyword evidence="1" id="KW-0479">Metal-binding</keyword>
<organism evidence="9 10">
    <name type="scientific">Brevibacterium sandarakinum</name>
    <dbReference type="NCBI Taxonomy" id="629680"/>
    <lineage>
        <taxon>Bacteria</taxon>
        <taxon>Bacillati</taxon>
        <taxon>Actinomycetota</taxon>
        <taxon>Actinomycetes</taxon>
        <taxon>Micrococcales</taxon>
        <taxon>Brevibacteriaceae</taxon>
        <taxon>Brevibacterium</taxon>
    </lineage>
</organism>
<evidence type="ECO:0000256" key="1">
    <source>
        <dbReference type="ARBA" id="ARBA00022723"/>
    </source>
</evidence>
<dbReference type="OrthoDB" id="345021at2"/>
<keyword evidence="2" id="KW-0560">Oxidoreductase</keyword>
<dbReference type="PROSITE" id="PS51257">
    <property type="entry name" value="PROKAR_LIPOPROTEIN"/>
    <property type="match status" value="1"/>
</dbReference>
<protein>
    <submittedName>
        <fullName evidence="9">Multicopper oxidase with three cupredoxin domains (Includes cell division protein FtsP and spore coat protein CotA)</fullName>
    </submittedName>
</protein>
<dbReference type="RefSeq" id="WP_092104348.1">
    <property type="nucleotide sequence ID" value="NZ_LT629739.1"/>
</dbReference>
<evidence type="ECO:0000256" key="2">
    <source>
        <dbReference type="ARBA" id="ARBA00023002"/>
    </source>
</evidence>
<dbReference type="InterPro" id="IPR045087">
    <property type="entry name" value="Cu-oxidase_fam"/>
</dbReference>
<evidence type="ECO:0000256" key="5">
    <source>
        <dbReference type="SAM" id="SignalP"/>
    </source>
</evidence>
<dbReference type="Pfam" id="PF00394">
    <property type="entry name" value="Cu-oxidase"/>
    <property type="match status" value="1"/>
</dbReference>
<dbReference type="InterPro" id="IPR002355">
    <property type="entry name" value="Cu_oxidase_Cu_BS"/>
</dbReference>
<keyword evidence="5" id="KW-0732">Signal</keyword>
<name>A0A1H1Q3P0_BRESA</name>
<dbReference type="SUPFAM" id="SSF49503">
    <property type="entry name" value="Cupredoxins"/>
    <property type="match status" value="3"/>
</dbReference>
<dbReference type="Pfam" id="PF07731">
    <property type="entry name" value="Cu-oxidase_2"/>
    <property type="match status" value="1"/>
</dbReference>
<evidence type="ECO:0000259" key="7">
    <source>
        <dbReference type="Pfam" id="PF07731"/>
    </source>
</evidence>
<feature type="domain" description="Plastocyanin-like" evidence="6">
    <location>
        <begin position="253"/>
        <end position="351"/>
    </location>
</feature>
<evidence type="ECO:0000259" key="8">
    <source>
        <dbReference type="Pfam" id="PF07732"/>
    </source>
</evidence>
<dbReference type="Proteomes" id="UP000199700">
    <property type="component" value="Chromosome"/>
</dbReference>
<dbReference type="PROSITE" id="PS00080">
    <property type="entry name" value="MULTICOPPER_OXIDASE2"/>
    <property type="match status" value="1"/>
</dbReference>
<dbReference type="Gene3D" id="2.60.40.420">
    <property type="entry name" value="Cupredoxins - blue copper proteins"/>
    <property type="match status" value="3"/>
</dbReference>
<dbReference type="STRING" id="629680.SAMN04489751_1420"/>